<feature type="signal peptide" evidence="1">
    <location>
        <begin position="1"/>
        <end position="21"/>
    </location>
</feature>
<dbReference type="SUPFAM" id="SSF51126">
    <property type="entry name" value="Pectin lyase-like"/>
    <property type="match status" value="2"/>
</dbReference>
<dbReference type="EMBL" id="PVEO01000004">
    <property type="protein sequence ID" value="PQV48869.1"/>
    <property type="molecule type" value="Genomic_DNA"/>
</dbReference>
<dbReference type="Proteomes" id="UP000251545">
    <property type="component" value="Unassembled WGS sequence"/>
</dbReference>
<name>A0A362X002_9FLAO</name>
<accession>A0A362X002</accession>
<dbReference type="InterPro" id="IPR012334">
    <property type="entry name" value="Pectin_lyas_fold"/>
</dbReference>
<proteinExistence type="predicted"/>
<evidence type="ECO:0008006" key="4">
    <source>
        <dbReference type="Google" id="ProtNLM"/>
    </source>
</evidence>
<protein>
    <recommendedName>
        <fullName evidence="4">Pectate lyase superfamily protein domain-containing protein</fullName>
    </recommendedName>
</protein>
<evidence type="ECO:0000313" key="2">
    <source>
        <dbReference type="EMBL" id="PQV48869.1"/>
    </source>
</evidence>
<dbReference type="AlphaFoldDB" id="A0A362X002"/>
<evidence type="ECO:0000313" key="3">
    <source>
        <dbReference type="Proteomes" id="UP000251545"/>
    </source>
</evidence>
<reference evidence="2 3" key="1">
    <citation type="submission" date="2018-02" db="EMBL/GenBank/DDBJ databases">
        <title>Genomic Encyclopedia of Archaeal and Bacterial Type Strains, Phase II (KMG-II): from individual species to whole genera.</title>
        <authorList>
            <person name="Goeker M."/>
        </authorList>
    </citation>
    <scope>NUCLEOTIDE SEQUENCE [LARGE SCALE GENOMIC DNA]</scope>
    <source>
        <strain evidence="2 3">DSM 21165</strain>
    </source>
</reference>
<gene>
    <name evidence="2" type="ORF">CLV33_10474</name>
</gene>
<evidence type="ECO:0000256" key="1">
    <source>
        <dbReference type="SAM" id="SignalP"/>
    </source>
</evidence>
<dbReference type="Gene3D" id="2.160.20.10">
    <property type="entry name" value="Single-stranded right-handed beta-helix, Pectin lyase-like"/>
    <property type="match status" value="1"/>
</dbReference>
<comment type="caution">
    <text evidence="2">The sequence shown here is derived from an EMBL/GenBank/DDBJ whole genome shotgun (WGS) entry which is preliminary data.</text>
</comment>
<dbReference type="InterPro" id="IPR011050">
    <property type="entry name" value="Pectin_lyase_fold/virulence"/>
</dbReference>
<feature type="chain" id="PRO_5017067224" description="Pectate lyase superfamily protein domain-containing protein" evidence="1">
    <location>
        <begin position="22"/>
        <end position="555"/>
    </location>
</feature>
<organism evidence="2 3">
    <name type="scientific">Jejuia pallidilutea</name>
    <dbReference type="NCBI Taxonomy" id="504487"/>
    <lineage>
        <taxon>Bacteria</taxon>
        <taxon>Pseudomonadati</taxon>
        <taxon>Bacteroidota</taxon>
        <taxon>Flavobacteriia</taxon>
        <taxon>Flavobacteriales</taxon>
        <taxon>Flavobacteriaceae</taxon>
        <taxon>Jejuia</taxon>
    </lineage>
</organism>
<sequence>MKYLKPLNPFLLFLMLCCCFAKGFSQEIPEILQNKTINDNNYLPDFSFAGYHNGEKVIPELVGTVVYASDYGVIANDGLDDSKALKKAIQEASKTKGTVTLQLPKGRLILSDILYLERSNFILRGAGAGANGTEIYCPRPLMYTEDPEVLQELREYLVKFDKRQREEENNIDLPFSQYAWSGGFIWTKVPNVRVKSYLPKYEKPYDVLAKVPSGKRGELSFKVSDVTKLNVGDVVELQMFNKDGENAQIIDDLYKKQDLKIGSHHWNFPDLPLVKQQVVITKISGNKVFISSPLIIDIEPSYQAQLVVWKHLEEVGIEHLSISFPKSPRIAHHVEQGYNAIYLTRVFNSWVKNVVIHNADSGVLSEEIANVTIKNITTTGENIAHYTVAMSGTYNVLGEGIKVYNKAVHPLSFNTLSTKSVYLDCEIFVEPILDQHSGANHQNLFDNIKVHLAPNADGSYPLFAGGGAGYWKPSHGAYSTFWNIQVNLLTGLELKDPVLLNGMKDGPFARVVGVNGNHKFKVEYEPMAHIECINKSLQNIPSLYMYQLKKRAKNN</sequence>
<keyword evidence="1" id="KW-0732">Signal</keyword>
<dbReference type="RefSeq" id="WP_244906407.1">
    <property type="nucleotide sequence ID" value="NZ_PVEO01000004.1"/>
</dbReference>